<comment type="caution">
    <text evidence="1">The sequence shown here is derived from an EMBL/GenBank/DDBJ whole genome shotgun (WGS) entry which is preliminary data.</text>
</comment>
<organism evidence="1 2">
    <name type="scientific">Naganishia adeliensis</name>
    <dbReference type="NCBI Taxonomy" id="92952"/>
    <lineage>
        <taxon>Eukaryota</taxon>
        <taxon>Fungi</taxon>
        <taxon>Dikarya</taxon>
        <taxon>Basidiomycota</taxon>
        <taxon>Agaricomycotina</taxon>
        <taxon>Tremellomycetes</taxon>
        <taxon>Filobasidiales</taxon>
        <taxon>Filobasidiaceae</taxon>
        <taxon>Naganishia</taxon>
    </lineage>
</organism>
<keyword evidence="2" id="KW-1185">Reference proteome</keyword>
<evidence type="ECO:0000313" key="2">
    <source>
        <dbReference type="Proteomes" id="UP001230649"/>
    </source>
</evidence>
<proteinExistence type="predicted"/>
<gene>
    <name evidence="1" type="ORF">QFC20_006183</name>
</gene>
<accession>A0ACC2VFU5</accession>
<sequence>MVGTGWNIDLSGKAIIVTGGNRGIGLAISRQVAQAGGHVAVVYHSSEDAPNEADKTAEEFNVKTKAYQVDTSDAKAMHELVHKVYADLGPVGGLVANAGVGVSKPALEMTHDDFLEQFDTNFWGVFAASQACAALWKEHGYQNGRIVFVSSMSAHIANKDATQCFYNPSKAAVSMLAKVLAMEWRDLGISVNTICPGYVETDMTAGITEDKEKYEAKMKDEVPLARISQPDEQAGMVVFLLSDRASYMTGSDHLIDGGCTLW</sequence>
<protein>
    <submittedName>
        <fullName evidence="1">Uncharacterized protein</fullName>
    </submittedName>
</protein>
<name>A0ACC2VFU5_9TREE</name>
<reference evidence="1" key="1">
    <citation type="submission" date="2023-04" db="EMBL/GenBank/DDBJ databases">
        <title>Draft Genome sequencing of Naganishia species isolated from polar environments using Oxford Nanopore Technology.</title>
        <authorList>
            <person name="Leo P."/>
            <person name="Venkateswaran K."/>
        </authorList>
    </citation>
    <scope>NUCLEOTIDE SEQUENCE</scope>
    <source>
        <strain evidence="1">MNA-CCFEE 5262</strain>
    </source>
</reference>
<dbReference type="Proteomes" id="UP001230649">
    <property type="component" value="Unassembled WGS sequence"/>
</dbReference>
<evidence type="ECO:0000313" key="1">
    <source>
        <dbReference type="EMBL" id="KAJ9097442.1"/>
    </source>
</evidence>
<dbReference type="EMBL" id="JASBWS010000103">
    <property type="protein sequence ID" value="KAJ9097442.1"/>
    <property type="molecule type" value="Genomic_DNA"/>
</dbReference>